<dbReference type="Pfam" id="PF00593">
    <property type="entry name" value="TonB_dep_Rec_b-barrel"/>
    <property type="match status" value="1"/>
</dbReference>
<dbReference type="InterPro" id="IPR027385">
    <property type="entry name" value="Beta-barrel_OMP"/>
</dbReference>
<evidence type="ECO:0000256" key="14">
    <source>
        <dbReference type="RuleBase" id="RU003357"/>
    </source>
</evidence>
<organism evidence="16 17">
    <name type="scientific">Xanthobacter dioxanivorans</name>
    <dbReference type="NCBI Taxonomy" id="2528964"/>
    <lineage>
        <taxon>Bacteria</taxon>
        <taxon>Pseudomonadati</taxon>
        <taxon>Pseudomonadota</taxon>
        <taxon>Alphaproteobacteria</taxon>
        <taxon>Hyphomicrobiales</taxon>
        <taxon>Xanthobacteraceae</taxon>
        <taxon>Xanthobacter</taxon>
    </lineage>
</organism>
<dbReference type="InterPro" id="IPR000531">
    <property type="entry name" value="Beta-barrel_TonB"/>
</dbReference>
<dbReference type="InterPro" id="IPR012910">
    <property type="entry name" value="Plug_dom"/>
</dbReference>
<evidence type="ECO:0000256" key="5">
    <source>
        <dbReference type="ARBA" id="ARBA00022496"/>
    </source>
</evidence>
<keyword evidence="5" id="KW-0406">Ion transport</keyword>
<dbReference type="Gene3D" id="2.40.170.20">
    <property type="entry name" value="TonB-dependent receptor, beta-barrel domain"/>
    <property type="match status" value="1"/>
</dbReference>
<dbReference type="NCBIfam" id="TIGR01785">
    <property type="entry name" value="TonB-hemin"/>
    <property type="match status" value="1"/>
</dbReference>
<dbReference type="PROSITE" id="PS52016">
    <property type="entry name" value="TONB_DEPENDENT_REC_3"/>
    <property type="match status" value="1"/>
</dbReference>
<dbReference type="InterPro" id="IPR011276">
    <property type="entry name" value="TonB_haem/Hb_rcpt"/>
</dbReference>
<dbReference type="RefSeq" id="WP_203193162.1">
    <property type="nucleotide sequence ID" value="NZ_CP063362.1"/>
</dbReference>
<proteinExistence type="inferred from homology"/>
<evidence type="ECO:0000313" key="17">
    <source>
        <dbReference type="Proteomes" id="UP000596427"/>
    </source>
</evidence>
<dbReference type="PANTHER" id="PTHR30069">
    <property type="entry name" value="TONB-DEPENDENT OUTER MEMBRANE RECEPTOR"/>
    <property type="match status" value="1"/>
</dbReference>
<dbReference type="InterPro" id="IPR036942">
    <property type="entry name" value="Beta-barrel_TonB_sf"/>
</dbReference>
<evidence type="ECO:0000259" key="15">
    <source>
        <dbReference type="SMART" id="SM00965"/>
    </source>
</evidence>
<dbReference type="Pfam" id="PF13505">
    <property type="entry name" value="OMP_b-brl"/>
    <property type="match status" value="1"/>
</dbReference>
<keyword evidence="6 13" id="KW-0812">Transmembrane</keyword>
<dbReference type="AlphaFoldDB" id="A0A974PME1"/>
<keyword evidence="8" id="KW-0408">Iron</keyword>
<dbReference type="GO" id="GO:0015344">
    <property type="term" value="F:siderophore uptake transmembrane transporter activity"/>
    <property type="evidence" value="ECO:0007669"/>
    <property type="project" value="TreeGrafter"/>
</dbReference>
<comment type="subcellular location">
    <subcellularLocation>
        <location evidence="1 13">Cell outer membrane</location>
        <topology evidence="1 13">Multi-pass membrane protein</topology>
    </subcellularLocation>
</comment>
<keyword evidence="9 14" id="KW-0798">TonB box</keyword>
<dbReference type="Pfam" id="PF07715">
    <property type="entry name" value="Plug"/>
    <property type="match status" value="1"/>
</dbReference>
<evidence type="ECO:0000256" key="1">
    <source>
        <dbReference type="ARBA" id="ARBA00004571"/>
    </source>
</evidence>
<dbReference type="Proteomes" id="UP000596427">
    <property type="component" value="Chromosome"/>
</dbReference>
<evidence type="ECO:0000256" key="3">
    <source>
        <dbReference type="ARBA" id="ARBA00022448"/>
    </source>
</evidence>
<evidence type="ECO:0000256" key="13">
    <source>
        <dbReference type="PROSITE-ProRule" id="PRU01360"/>
    </source>
</evidence>
<dbReference type="SMART" id="SM00965">
    <property type="entry name" value="STN"/>
    <property type="match status" value="1"/>
</dbReference>
<dbReference type="CDD" id="cd01347">
    <property type="entry name" value="ligand_gated_channel"/>
    <property type="match status" value="1"/>
</dbReference>
<evidence type="ECO:0000256" key="2">
    <source>
        <dbReference type="ARBA" id="ARBA00009810"/>
    </source>
</evidence>
<keyword evidence="3 13" id="KW-0813">Transport</keyword>
<keyword evidence="10 13" id="KW-0472">Membrane</keyword>
<sequence>MSSHATDLKTAIRKGVPAPWLLATTAIVALWALAPQTRPAAAQAIVGSAGAVQSFDIPAQPLASALNAFGRQAGLQVTLASSTTRGLTSRAVTGSYAPRQALALMLEGTGLPFQITADRTVMVGQQNAVDAGAVGADGSVVLDTIEVGGAHGANRPFETPGTTNFISSEELERFPGLTAGSIFQGTPGVISGSSNNGAAIDPNIRGLQGMNRVATTIDGSQQSTSSYRGYAGVTSRTFVDPDLISGITVTKGPEGAVGGAIGGTIAMETLGIADVLRAGENYGVRARVGLNSNGVEPVIGQKTADFGNSDAENGNASLAAAVTEQNVDLVAAYVRRKSGNYFAGTQGDLTAENYLGEQQRLSNYFYGQQVYNTSEDVTSGLLKATLRPADGHELQLGYLYYGNDFGEVSPTLISVGNATTWQIPLSSAAINQLTARYHFKPQDNDLIDFKANAYASNVDEVTVFSLIGRSAEIKQQTRNFGFNADNTSRFAAAGTPISLRYGGTYTLESASPSDPLDVEQFSLWALPANGDRRIATLFARAKWDPLSWLSVEAGAEYLNYDTAFSGDSFYNPGAPYTGYSGDGVSPMASITLTPLPGWQIYGQYSTGIRPPSLREVSQTRSDQRFNPNLDAEHAVNYEVGTNLLKNDVFLHGDKVRTKLSYFENTTNDYIGREFTNLQTMMFFNYDYVRFKGFELSGGYDAGFGFIDFGFNYYTDFEACFQDGECISYTSQADFLANQVPPRFTASVTAGLRFWDDRITLGGRLTYMGERLAPMVADTAYFSNVAKNWAPYTVVDLFGQWKINDTLTLDVGVQNLFDAYYVDAINNTDMPAPGRVIRGSLTAKLGGSEPVTWLPFGRPASARNMPWTGLYLGANVGYGFGGISGTTTPLDGSANAIAATESADLSLANIIGGAQAGYNYQFSNGIVLGVEGDFGWARMSKTQNALATEAQLLMDANMLQASTDYSFDWFATVRGRAGYAWDKLMVYGTAGVAFLREEEERTQYQSDIAYEARPAGNRTTPFFTEISARTRTGLAIGGGAEYAIADNWSIKAEYLFSAFGSESFLFKDARAGVTKSYSVTRQVGTKWVVRSEPLCATRGGLFCDLVERPVYETTNYIGSSTISNGREASNSADLQLLKIGVNYRF</sequence>
<protein>
    <submittedName>
        <fullName evidence="16">TonB-dependent receptor</fullName>
    </submittedName>
</protein>
<dbReference type="InterPro" id="IPR011662">
    <property type="entry name" value="Secretin/TonB_short_N"/>
</dbReference>
<dbReference type="Gene3D" id="3.55.50.30">
    <property type="match status" value="1"/>
</dbReference>
<dbReference type="KEGG" id="xdi:EZH22_25330"/>
<dbReference type="InterPro" id="IPR039426">
    <property type="entry name" value="TonB-dep_rcpt-like"/>
</dbReference>
<keyword evidence="5" id="KW-0410">Iron transport</keyword>
<evidence type="ECO:0000313" key="16">
    <source>
        <dbReference type="EMBL" id="QRG06252.1"/>
    </source>
</evidence>
<evidence type="ECO:0000256" key="12">
    <source>
        <dbReference type="ARBA" id="ARBA00023237"/>
    </source>
</evidence>
<dbReference type="Pfam" id="PF07660">
    <property type="entry name" value="STN"/>
    <property type="match status" value="1"/>
</dbReference>
<keyword evidence="7" id="KW-0732">Signal</keyword>
<gene>
    <name evidence="16" type="ORF">EZH22_25330</name>
</gene>
<dbReference type="Gene3D" id="2.40.160.20">
    <property type="match status" value="1"/>
</dbReference>
<evidence type="ECO:0000256" key="8">
    <source>
        <dbReference type="ARBA" id="ARBA00023004"/>
    </source>
</evidence>
<evidence type="ECO:0000256" key="11">
    <source>
        <dbReference type="ARBA" id="ARBA00023170"/>
    </source>
</evidence>
<dbReference type="GO" id="GO:0015232">
    <property type="term" value="F:heme transmembrane transporter activity"/>
    <property type="evidence" value="ECO:0007669"/>
    <property type="project" value="InterPro"/>
</dbReference>
<keyword evidence="11 16" id="KW-0675">Receptor</keyword>
<keyword evidence="4 13" id="KW-1134">Transmembrane beta strand</keyword>
<evidence type="ECO:0000256" key="9">
    <source>
        <dbReference type="ARBA" id="ARBA00023077"/>
    </source>
</evidence>
<dbReference type="Gene3D" id="2.170.130.10">
    <property type="entry name" value="TonB-dependent receptor, plug domain"/>
    <property type="match status" value="1"/>
</dbReference>
<keyword evidence="17" id="KW-1185">Reference proteome</keyword>
<dbReference type="InterPro" id="IPR011250">
    <property type="entry name" value="OMP/PagP_B-barrel"/>
</dbReference>
<dbReference type="EMBL" id="CP063362">
    <property type="protein sequence ID" value="QRG06252.1"/>
    <property type="molecule type" value="Genomic_DNA"/>
</dbReference>
<keyword evidence="12 13" id="KW-0998">Cell outer membrane</keyword>
<dbReference type="GO" id="GO:0009279">
    <property type="term" value="C:cell outer membrane"/>
    <property type="evidence" value="ECO:0007669"/>
    <property type="project" value="UniProtKB-SubCell"/>
</dbReference>
<dbReference type="InterPro" id="IPR037066">
    <property type="entry name" value="Plug_dom_sf"/>
</dbReference>
<dbReference type="PANTHER" id="PTHR30069:SF41">
    <property type="entry name" value="HEME_HEMOPEXIN UTILIZATION PROTEIN C"/>
    <property type="match status" value="1"/>
</dbReference>
<comment type="similarity">
    <text evidence="2 13 14">Belongs to the TonB-dependent receptor family.</text>
</comment>
<evidence type="ECO:0000256" key="4">
    <source>
        <dbReference type="ARBA" id="ARBA00022452"/>
    </source>
</evidence>
<evidence type="ECO:0000256" key="10">
    <source>
        <dbReference type="ARBA" id="ARBA00023136"/>
    </source>
</evidence>
<dbReference type="SUPFAM" id="SSF56925">
    <property type="entry name" value="OMPA-like"/>
    <property type="match status" value="1"/>
</dbReference>
<evidence type="ECO:0000256" key="6">
    <source>
        <dbReference type="ARBA" id="ARBA00022692"/>
    </source>
</evidence>
<dbReference type="GO" id="GO:0044718">
    <property type="term" value="P:siderophore transmembrane transport"/>
    <property type="evidence" value="ECO:0007669"/>
    <property type="project" value="TreeGrafter"/>
</dbReference>
<evidence type="ECO:0000256" key="7">
    <source>
        <dbReference type="ARBA" id="ARBA00022729"/>
    </source>
</evidence>
<accession>A0A974PME1</accession>
<feature type="domain" description="Secretin/TonB short N-terminal" evidence="15">
    <location>
        <begin position="75"/>
        <end position="126"/>
    </location>
</feature>
<name>A0A974PME1_9HYPH</name>
<dbReference type="SUPFAM" id="SSF56935">
    <property type="entry name" value="Porins"/>
    <property type="match status" value="1"/>
</dbReference>
<reference evidence="16 17" key="1">
    <citation type="submission" date="2020-10" db="EMBL/GenBank/DDBJ databases">
        <title>Degradation of 1,4-Dioxane by Xanthobacter sp. YN2, via a Novel Group-2 Soluble Di-Iron Monooxygenase.</title>
        <authorList>
            <person name="Ma F."/>
            <person name="Wang Y."/>
            <person name="Yang J."/>
            <person name="Guo H."/>
            <person name="Su D."/>
            <person name="Yu L."/>
        </authorList>
    </citation>
    <scope>NUCLEOTIDE SEQUENCE [LARGE SCALE GENOMIC DNA]</scope>
    <source>
        <strain evidence="16 17">YN2</strain>
    </source>
</reference>